<evidence type="ECO:0000313" key="2">
    <source>
        <dbReference type="EMBL" id="ACE03829.1"/>
    </source>
</evidence>
<name>B3EPF1_CHLPB</name>
<organism evidence="2">
    <name type="scientific">Chlorobium phaeobacteroides (strain BS1)</name>
    <dbReference type="NCBI Taxonomy" id="331678"/>
    <lineage>
        <taxon>Bacteria</taxon>
        <taxon>Pseudomonadati</taxon>
        <taxon>Chlorobiota</taxon>
        <taxon>Chlorobiia</taxon>
        <taxon>Chlorobiales</taxon>
        <taxon>Chlorobiaceae</taxon>
        <taxon>Chlorobium/Pelodictyon group</taxon>
        <taxon>Chlorobium</taxon>
    </lineage>
</organism>
<dbReference type="Pfam" id="PF17194">
    <property type="entry name" value="AbiEi_3_N"/>
    <property type="match status" value="1"/>
</dbReference>
<dbReference type="eggNOG" id="COG5340">
    <property type="taxonomic scope" value="Bacteria"/>
</dbReference>
<dbReference type="Pfam" id="PF11459">
    <property type="entry name" value="AbiEi_3"/>
    <property type="match status" value="1"/>
</dbReference>
<dbReference type="STRING" id="331678.Cphamn1_0880"/>
<feature type="domain" description="Transcriptional regulator AbiEi antitoxin N-terminal" evidence="1">
    <location>
        <begin position="6"/>
        <end position="96"/>
    </location>
</feature>
<evidence type="ECO:0000259" key="1">
    <source>
        <dbReference type="Pfam" id="PF17194"/>
    </source>
</evidence>
<dbReference type="OrthoDB" id="1550938at2"/>
<accession>B3EPF1</accession>
<dbReference type="EMBL" id="CP001101">
    <property type="protein sequence ID" value="ACE03829.1"/>
    <property type="molecule type" value="Genomic_DNA"/>
</dbReference>
<proteinExistence type="predicted"/>
<dbReference type="InterPro" id="IPR021561">
    <property type="entry name" value="AbiEi_3"/>
</dbReference>
<dbReference type="AlphaFoldDB" id="B3EPF1"/>
<dbReference type="HOGENOM" id="CLU_077664_0_0_10"/>
<dbReference type="KEGG" id="cpb:Cphamn1_0880"/>
<reference evidence="2" key="1">
    <citation type="submission" date="2008-06" db="EMBL/GenBank/DDBJ databases">
        <title>Complete sequence of Chlorobium phaeobacteroides BS1.</title>
        <authorList>
            <consortium name="US DOE Joint Genome Institute"/>
            <person name="Lucas S."/>
            <person name="Copeland A."/>
            <person name="Lapidus A."/>
            <person name="Glavina del Rio T."/>
            <person name="Dalin E."/>
            <person name="Tice H."/>
            <person name="Bruce D."/>
            <person name="Goodwin L."/>
            <person name="Pitluck S."/>
            <person name="Schmutz J."/>
            <person name="Larimer F."/>
            <person name="Land M."/>
            <person name="Hauser L."/>
            <person name="Kyrpides N."/>
            <person name="Ovchinnikova G."/>
            <person name="Li T."/>
            <person name="Liu Z."/>
            <person name="Zhao F."/>
            <person name="Overmann J."/>
            <person name="Bryant D.A."/>
            <person name="Richardson P."/>
        </authorList>
    </citation>
    <scope>NUCLEOTIDE SEQUENCE [LARGE SCALE GENOMIC DNA]</scope>
    <source>
        <strain evidence="2">BS1</strain>
    </source>
</reference>
<sequence>MATDRASKIKQLLAGHRPGTVELASWLAAHGIPHDLQKHYRKSGWLEPVGVGASKRPGEKVSWEGGLYSLQVQGKVPLHAGALTALSLQGNAQYIRSGHEPVYLFSPLKTILPSWYRNHDWGHSIVHIKTAFLPPEPGITDYSLNAFTIRISGAERAMLECLYLTPESIGLVECYQMLENLATLRPKVLQELLERCRSVKVKRLFLFMGEKAGHKWQKRLDLSTIDLGKGTRSIVTGGVFVPKFALNLPEELVNL</sequence>
<gene>
    <name evidence="2" type="ordered locus">Cphamn1_0880</name>
</gene>
<dbReference type="InterPro" id="IPR033455">
    <property type="entry name" value="AbiEi_3_N"/>
</dbReference>
<protein>
    <recommendedName>
        <fullName evidence="1">Transcriptional regulator AbiEi antitoxin N-terminal domain-containing protein</fullName>
    </recommendedName>
</protein>